<dbReference type="Proteomes" id="UP000432089">
    <property type="component" value="Unassembled WGS sequence"/>
</dbReference>
<gene>
    <name evidence="2" type="ORF">F6X38_02680</name>
</gene>
<proteinExistence type="predicted"/>
<comment type="caution">
    <text evidence="2">The sequence shown here is derived from an EMBL/GenBank/DDBJ whole genome shotgun (WGS) entry which is preliminary data.</text>
</comment>
<dbReference type="EMBL" id="VZDO01000002">
    <property type="protein sequence ID" value="KAB0681748.1"/>
    <property type="molecule type" value="Genomic_DNA"/>
</dbReference>
<evidence type="ECO:0000313" key="3">
    <source>
        <dbReference type="Proteomes" id="UP000432089"/>
    </source>
</evidence>
<protein>
    <submittedName>
        <fullName evidence="2">Uncharacterized protein</fullName>
    </submittedName>
</protein>
<organism evidence="2 3">
    <name type="scientific">Plantimonas leprariae</name>
    <dbReference type="NCBI Taxonomy" id="2615207"/>
    <lineage>
        <taxon>Bacteria</taxon>
        <taxon>Pseudomonadati</taxon>
        <taxon>Pseudomonadota</taxon>
        <taxon>Alphaproteobacteria</taxon>
        <taxon>Hyphomicrobiales</taxon>
        <taxon>Aurantimonadaceae</taxon>
        <taxon>Plantimonas</taxon>
    </lineage>
</organism>
<sequence length="73" mass="7926">MNRDLRDALFDAANRTGVTPNEFGIAAAAEKLIADYRSRSGVFFSNDFGTIDVQSPKPAQRPRSAPQPETEAA</sequence>
<keyword evidence="3" id="KW-1185">Reference proteome</keyword>
<evidence type="ECO:0000313" key="2">
    <source>
        <dbReference type="EMBL" id="KAB0681748.1"/>
    </source>
</evidence>
<evidence type="ECO:0000256" key="1">
    <source>
        <dbReference type="SAM" id="MobiDB-lite"/>
    </source>
</evidence>
<dbReference type="AlphaFoldDB" id="A0A7V7PRU8"/>
<accession>A0A7V7PRU8</accession>
<reference evidence="2 3" key="1">
    <citation type="submission" date="2019-09" db="EMBL/GenBank/DDBJ databases">
        <title>YIM 132180 draft genome.</title>
        <authorList>
            <person name="Zhang K."/>
        </authorList>
    </citation>
    <scope>NUCLEOTIDE SEQUENCE [LARGE SCALE GENOMIC DNA]</scope>
    <source>
        <strain evidence="2 3">YIM 132180</strain>
    </source>
</reference>
<name>A0A7V7PRU8_9HYPH</name>
<feature type="region of interest" description="Disordered" evidence="1">
    <location>
        <begin position="49"/>
        <end position="73"/>
    </location>
</feature>